<dbReference type="NCBIfam" id="TIGR01969">
    <property type="entry name" value="minD_arch"/>
    <property type="match status" value="1"/>
</dbReference>
<evidence type="ECO:0000256" key="1">
    <source>
        <dbReference type="ARBA" id="ARBA00022741"/>
    </source>
</evidence>
<proteinExistence type="predicted"/>
<dbReference type="Proteomes" id="UP000618343">
    <property type="component" value="Unassembled WGS sequence"/>
</dbReference>
<evidence type="ECO:0000256" key="3">
    <source>
        <dbReference type="PIRSR" id="PIRSR003092-1"/>
    </source>
</evidence>
<evidence type="ECO:0000313" key="7">
    <source>
        <dbReference type="Proteomes" id="UP000618343"/>
    </source>
</evidence>
<dbReference type="GO" id="GO:0005829">
    <property type="term" value="C:cytosol"/>
    <property type="evidence" value="ECO:0007669"/>
    <property type="project" value="TreeGrafter"/>
</dbReference>
<dbReference type="InterPro" id="IPR050625">
    <property type="entry name" value="ParA/MinD_ATPase"/>
</dbReference>
<organism evidence="6 7">
    <name type="scientific">Methanothermococcus okinawensis</name>
    <dbReference type="NCBI Taxonomy" id="155863"/>
    <lineage>
        <taxon>Archaea</taxon>
        <taxon>Methanobacteriati</taxon>
        <taxon>Methanobacteriota</taxon>
        <taxon>Methanomada group</taxon>
        <taxon>Methanococci</taxon>
        <taxon>Methanococcales</taxon>
        <taxon>Methanococcaceae</taxon>
        <taxon>Methanothermococcus</taxon>
    </lineage>
</organism>
<keyword evidence="2 3" id="KW-0067">ATP-binding</keyword>
<dbReference type="InterPro" id="IPR025669">
    <property type="entry name" value="AAA_dom"/>
</dbReference>
<dbReference type="Proteomes" id="UP000643554">
    <property type="component" value="Unassembled WGS sequence"/>
</dbReference>
<accession>A0A832ZIK3</accession>
<dbReference type="EMBL" id="DQUO01000005">
    <property type="protein sequence ID" value="HIP90868.1"/>
    <property type="molecule type" value="Genomic_DNA"/>
</dbReference>
<evidence type="ECO:0000256" key="2">
    <source>
        <dbReference type="ARBA" id="ARBA00022840"/>
    </source>
</evidence>
<keyword evidence="1 3" id="KW-0547">Nucleotide-binding</keyword>
<reference evidence="6" key="1">
    <citation type="journal article" date="2020" name="ISME J.">
        <title>Gammaproteobacteria mediating utilization of methyl-, sulfur- and petroleum organic compounds in deep ocean hydrothermal plumes.</title>
        <authorList>
            <person name="Zhou Z."/>
            <person name="Liu Y."/>
            <person name="Pan J."/>
            <person name="Cron B.R."/>
            <person name="Toner B.M."/>
            <person name="Anantharaman K."/>
            <person name="Breier J.A."/>
            <person name="Dick G.J."/>
            <person name="Li M."/>
        </authorList>
    </citation>
    <scope>NUCLEOTIDE SEQUENCE</scope>
    <source>
        <strain evidence="5">SZUA-1453</strain>
        <strain evidence="6">SZUA-1471</strain>
    </source>
</reference>
<dbReference type="GO" id="GO:0051782">
    <property type="term" value="P:negative regulation of cell division"/>
    <property type="evidence" value="ECO:0007669"/>
    <property type="project" value="TreeGrafter"/>
</dbReference>
<dbReference type="InterPro" id="IPR027417">
    <property type="entry name" value="P-loop_NTPase"/>
</dbReference>
<dbReference type="InterPro" id="IPR025501">
    <property type="entry name" value="MinD_FleN"/>
</dbReference>
<dbReference type="GO" id="GO:0009898">
    <property type="term" value="C:cytoplasmic side of plasma membrane"/>
    <property type="evidence" value="ECO:0007669"/>
    <property type="project" value="TreeGrafter"/>
</dbReference>
<feature type="domain" description="AAA" evidence="4">
    <location>
        <begin position="2"/>
        <end position="146"/>
    </location>
</feature>
<dbReference type="AlphaFoldDB" id="A0A832ZIK3"/>
<evidence type="ECO:0000259" key="4">
    <source>
        <dbReference type="Pfam" id="PF13614"/>
    </source>
</evidence>
<dbReference type="SUPFAM" id="SSF52540">
    <property type="entry name" value="P-loop containing nucleoside triphosphate hydrolases"/>
    <property type="match status" value="1"/>
</dbReference>
<evidence type="ECO:0000313" key="6">
    <source>
        <dbReference type="EMBL" id="HIP90868.1"/>
    </source>
</evidence>
<dbReference type="PANTHER" id="PTHR43384:SF10">
    <property type="entry name" value="ATPASE INVOLVED IN CHROMOSOME PARTITIONING, PARA_MIND FAMILY"/>
    <property type="match status" value="1"/>
</dbReference>
<sequence>MIITVASGKGGVGKTTVTANLGVALAKLGKKVLLIDGDISMANLGIIFNLEKKKPSLHDVLAGECDVKEAIYRHRSGVYILPTSLSIEGYKKSDLDLFPEVVSEVADNYDYVLIDAPAGLNRDMAIHLAVADKVLIVTTPELFSISDGLKIKQSSIMAGTPIMGVVLNRTGRDFGEMGVEEIEMILEEKIICKIPEDENIRNATLKRMSVIEYAPKSPAAVAHMELALKILGSYVDIHRIEDVYREGFLERIKRLLWRFIR</sequence>
<dbReference type="Gene3D" id="3.40.50.300">
    <property type="entry name" value="P-loop containing nucleotide triphosphate hydrolases"/>
    <property type="match status" value="1"/>
</dbReference>
<evidence type="ECO:0000313" key="5">
    <source>
        <dbReference type="EMBL" id="HIP84720.1"/>
    </source>
</evidence>
<dbReference type="GO" id="GO:0016887">
    <property type="term" value="F:ATP hydrolysis activity"/>
    <property type="evidence" value="ECO:0007669"/>
    <property type="project" value="TreeGrafter"/>
</dbReference>
<protein>
    <submittedName>
        <fullName evidence="6">Septum site-determining protein MinD</fullName>
    </submittedName>
</protein>
<feature type="binding site" evidence="3">
    <location>
        <begin position="9"/>
        <end position="16"/>
    </location>
    <ligand>
        <name>ATP</name>
        <dbReference type="ChEBI" id="CHEBI:30616"/>
    </ligand>
</feature>
<dbReference type="InterPro" id="IPR010224">
    <property type="entry name" value="MinD_archaea"/>
</dbReference>
<dbReference type="Pfam" id="PF13614">
    <property type="entry name" value="AAA_31"/>
    <property type="match status" value="1"/>
</dbReference>
<dbReference type="EMBL" id="DQUI01000073">
    <property type="protein sequence ID" value="HIP84720.1"/>
    <property type="molecule type" value="Genomic_DNA"/>
</dbReference>
<dbReference type="PANTHER" id="PTHR43384">
    <property type="entry name" value="SEPTUM SITE-DETERMINING PROTEIN MIND HOMOLOG, CHLOROPLASTIC-RELATED"/>
    <property type="match status" value="1"/>
</dbReference>
<comment type="caution">
    <text evidence="6">The sequence shown here is derived from an EMBL/GenBank/DDBJ whole genome shotgun (WGS) entry which is preliminary data.</text>
</comment>
<dbReference type="GO" id="GO:0005524">
    <property type="term" value="F:ATP binding"/>
    <property type="evidence" value="ECO:0007669"/>
    <property type="project" value="UniProtKB-KW"/>
</dbReference>
<gene>
    <name evidence="5" type="ORF">EYH15_04455</name>
    <name evidence="6" type="ORF">EYH21_01000</name>
</gene>
<dbReference type="FunFam" id="3.40.50.300:FF:000285">
    <property type="entry name" value="Sporulation initiation inhibitor Soj"/>
    <property type="match status" value="1"/>
</dbReference>
<dbReference type="PIRSF" id="PIRSF003092">
    <property type="entry name" value="MinD"/>
    <property type="match status" value="1"/>
</dbReference>
<name>A0A832ZIK3_9EURY</name>